<evidence type="ECO:0000256" key="2">
    <source>
        <dbReference type="ARBA" id="ARBA00007362"/>
    </source>
</evidence>
<evidence type="ECO:0000256" key="5">
    <source>
        <dbReference type="ARBA" id="ARBA00023136"/>
    </source>
</evidence>
<dbReference type="Pfam" id="PF00892">
    <property type="entry name" value="EamA"/>
    <property type="match status" value="1"/>
</dbReference>
<keyword evidence="5 6" id="KW-0472">Membrane</keyword>
<evidence type="ECO:0000313" key="9">
    <source>
        <dbReference type="Proteomes" id="UP001501536"/>
    </source>
</evidence>
<feature type="transmembrane region" description="Helical" evidence="6">
    <location>
        <begin position="206"/>
        <end position="225"/>
    </location>
</feature>
<feature type="transmembrane region" description="Helical" evidence="6">
    <location>
        <begin position="178"/>
        <end position="200"/>
    </location>
</feature>
<proteinExistence type="inferred from homology"/>
<comment type="caution">
    <text evidence="8">The sequence shown here is derived from an EMBL/GenBank/DDBJ whole genome shotgun (WGS) entry which is preliminary data.</text>
</comment>
<evidence type="ECO:0000313" key="8">
    <source>
        <dbReference type="EMBL" id="GAA3712475.1"/>
    </source>
</evidence>
<dbReference type="EMBL" id="BAABCJ010000007">
    <property type="protein sequence ID" value="GAA3712475.1"/>
    <property type="molecule type" value="Genomic_DNA"/>
</dbReference>
<evidence type="ECO:0000256" key="4">
    <source>
        <dbReference type="ARBA" id="ARBA00022989"/>
    </source>
</evidence>
<dbReference type="RefSeq" id="WP_344885932.1">
    <property type="nucleotide sequence ID" value="NZ_BAABCJ010000007.1"/>
</dbReference>
<dbReference type="SUPFAM" id="SSF103481">
    <property type="entry name" value="Multidrug resistance efflux transporter EmrE"/>
    <property type="match status" value="1"/>
</dbReference>
<keyword evidence="4 6" id="KW-1133">Transmembrane helix</keyword>
<keyword evidence="9" id="KW-1185">Reference proteome</keyword>
<feature type="transmembrane region" description="Helical" evidence="6">
    <location>
        <begin position="33"/>
        <end position="54"/>
    </location>
</feature>
<feature type="transmembrane region" description="Helical" evidence="6">
    <location>
        <begin position="237"/>
        <end position="257"/>
    </location>
</feature>
<evidence type="ECO:0000256" key="1">
    <source>
        <dbReference type="ARBA" id="ARBA00004141"/>
    </source>
</evidence>
<dbReference type="Proteomes" id="UP001501536">
    <property type="component" value="Unassembled WGS sequence"/>
</dbReference>
<feature type="transmembrane region" description="Helical" evidence="6">
    <location>
        <begin position="117"/>
        <end position="135"/>
    </location>
</feature>
<dbReference type="PANTHER" id="PTHR32322">
    <property type="entry name" value="INNER MEMBRANE TRANSPORTER"/>
    <property type="match status" value="1"/>
</dbReference>
<accession>A0ABP7E2G4</accession>
<dbReference type="InterPro" id="IPR000620">
    <property type="entry name" value="EamA_dom"/>
</dbReference>
<dbReference type="PANTHER" id="PTHR32322:SF2">
    <property type="entry name" value="EAMA DOMAIN-CONTAINING PROTEIN"/>
    <property type="match status" value="1"/>
</dbReference>
<comment type="subcellular location">
    <subcellularLocation>
        <location evidence="1">Membrane</location>
        <topology evidence="1">Multi-pass membrane protein</topology>
    </subcellularLocation>
</comment>
<organism evidence="8 9">
    <name type="scientific">Zhihengliuella alba</name>
    <dbReference type="NCBI Taxonomy" id="547018"/>
    <lineage>
        <taxon>Bacteria</taxon>
        <taxon>Bacillati</taxon>
        <taxon>Actinomycetota</taxon>
        <taxon>Actinomycetes</taxon>
        <taxon>Micrococcales</taxon>
        <taxon>Micrococcaceae</taxon>
        <taxon>Zhihengliuella</taxon>
    </lineage>
</organism>
<sequence>MTSIYSPAILLVLVSLFCQQLGASIAVTIYPEVAAQGVVAMRFGFAAILLLIFTRPGWGTLRSMDRAAWTAVIGLGLTMAAMNSLIYEAFGRIPQGVAVTLEVLGPLALSVIAGRRLIGLLWAGLSLAGIVILGRDGFDAAEGLDPVGVLCALGAAACWAGFILTNQRAGRHLPGVQGLALAMVIGSLGTVPIGFATAGTALLQPWVLALGVGIAVLSSALPYGIEMHTLRTLPASLFAMITCLSPVVATLSALVVLRQQLEAPDLVAMALVVAACLGAVRSSNRPAHPA</sequence>
<feature type="domain" description="EamA" evidence="7">
    <location>
        <begin position="148"/>
        <end position="279"/>
    </location>
</feature>
<evidence type="ECO:0000259" key="7">
    <source>
        <dbReference type="Pfam" id="PF00892"/>
    </source>
</evidence>
<feature type="transmembrane region" description="Helical" evidence="6">
    <location>
        <begin position="66"/>
        <end position="87"/>
    </location>
</feature>
<reference evidence="9" key="1">
    <citation type="journal article" date="2019" name="Int. J. Syst. Evol. Microbiol.">
        <title>The Global Catalogue of Microorganisms (GCM) 10K type strain sequencing project: providing services to taxonomists for standard genome sequencing and annotation.</title>
        <authorList>
            <consortium name="The Broad Institute Genomics Platform"/>
            <consortium name="The Broad Institute Genome Sequencing Center for Infectious Disease"/>
            <person name="Wu L."/>
            <person name="Ma J."/>
        </authorList>
    </citation>
    <scope>NUCLEOTIDE SEQUENCE [LARGE SCALE GENOMIC DNA]</scope>
    <source>
        <strain evidence="9">JCM 16961</strain>
    </source>
</reference>
<dbReference type="InterPro" id="IPR050638">
    <property type="entry name" value="AA-Vitamin_Transporters"/>
</dbReference>
<keyword evidence="3 6" id="KW-0812">Transmembrane</keyword>
<comment type="similarity">
    <text evidence="2">Belongs to the EamA transporter family.</text>
</comment>
<evidence type="ECO:0000256" key="3">
    <source>
        <dbReference type="ARBA" id="ARBA00022692"/>
    </source>
</evidence>
<dbReference type="InterPro" id="IPR037185">
    <property type="entry name" value="EmrE-like"/>
</dbReference>
<gene>
    <name evidence="8" type="ORF">GCM10022377_27640</name>
</gene>
<evidence type="ECO:0000256" key="6">
    <source>
        <dbReference type="SAM" id="Phobius"/>
    </source>
</evidence>
<name>A0ABP7E2G4_9MICC</name>
<feature type="transmembrane region" description="Helical" evidence="6">
    <location>
        <begin position="147"/>
        <end position="166"/>
    </location>
</feature>
<protein>
    <submittedName>
        <fullName evidence="8">EamA family transporter</fullName>
    </submittedName>
</protein>